<reference evidence="12" key="1">
    <citation type="submission" date="2018-05" db="EMBL/GenBank/DDBJ databases">
        <authorList>
            <person name="Cea G.-C."/>
            <person name="William W."/>
        </authorList>
    </citation>
    <scope>NUCLEOTIDE SEQUENCE [LARGE SCALE GENOMIC DNA]</scope>
    <source>
        <strain evidence="12">DB21MT 5</strain>
    </source>
</reference>
<name>A0A330LU99_9GAMM</name>
<comment type="similarity">
    <text evidence="6">Belongs to the methyl-accepting chemotaxis (MCP) protein family.</text>
</comment>
<dbReference type="SMART" id="SM00283">
    <property type="entry name" value="MA"/>
    <property type="match status" value="1"/>
</dbReference>
<feature type="domain" description="Methyl-accepting transducer" evidence="9">
    <location>
        <begin position="267"/>
        <end position="503"/>
    </location>
</feature>
<comment type="subcellular location">
    <subcellularLocation>
        <location evidence="1">Membrane</location>
        <topology evidence="1">Multi-pass membrane protein</topology>
    </subcellularLocation>
</comment>
<dbReference type="SUPFAM" id="SSF58104">
    <property type="entry name" value="Methyl-accepting chemotaxis protein (MCP) signaling domain"/>
    <property type="match status" value="1"/>
</dbReference>
<protein>
    <submittedName>
        <fullName evidence="11">Methyl-accepting chemotaxis protein</fullName>
    </submittedName>
</protein>
<dbReference type="Proteomes" id="UP000250163">
    <property type="component" value="Chromosome MORIYA"/>
</dbReference>
<evidence type="ECO:0000313" key="11">
    <source>
        <dbReference type="EMBL" id="SQD79902.1"/>
    </source>
</evidence>
<dbReference type="PROSITE" id="PS50885">
    <property type="entry name" value="HAMP"/>
    <property type="match status" value="1"/>
</dbReference>
<evidence type="ECO:0000259" key="9">
    <source>
        <dbReference type="PROSITE" id="PS50111"/>
    </source>
</evidence>
<dbReference type="CDD" id="cd06225">
    <property type="entry name" value="HAMP"/>
    <property type="match status" value="1"/>
</dbReference>
<keyword evidence="2 8" id="KW-0812">Transmembrane</keyword>
<dbReference type="GO" id="GO:0006935">
    <property type="term" value="P:chemotaxis"/>
    <property type="evidence" value="ECO:0007669"/>
    <property type="project" value="UniProtKB-ARBA"/>
</dbReference>
<keyword evidence="3 8" id="KW-1133">Transmembrane helix</keyword>
<evidence type="ECO:0000256" key="2">
    <source>
        <dbReference type="ARBA" id="ARBA00022692"/>
    </source>
</evidence>
<accession>A0A330LU99</accession>
<dbReference type="InterPro" id="IPR003660">
    <property type="entry name" value="HAMP_dom"/>
</dbReference>
<keyword evidence="12" id="KW-1185">Reference proteome</keyword>
<evidence type="ECO:0000256" key="7">
    <source>
        <dbReference type="PROSITE-ProRule" id="PRU00284"/>
    </source>
</evidence>
<evidence type="ECO:0000256" key="6">
    <source>
        <dbReference type="ARBA" id="ARBA00029447"/>
    </source>
</evidence>
<dbReference type="EMBL" id="LS483250">
    <property type="protein sequence ID" value="SQD79902.1"/>
    <property type="molecule type" value="Genomic_DNA"/>
</dbReference>
<dbReference type="FunFam" id="1.10.287.950:FF:000001">
    <property type="entry name" value="Methyl-accepting chemotaxis sensory transducer"/>
    <property type="match status" value="1"/>
</dbReference>
<gene>
    <name evidence="11" type="ORF">MORIYA_3447</name>
</gene>
<dbReference type="PROSITE" id="PS50111">
    <property type="entry name" value="CHEMOTAXIS_TRANSDUC_2"/>
    <property type="match status" value="1"/>
</dbReference>
<dbReference type="CDD" id="cd11386">
    <property type="entry name" value="MCP_signal"/>
    <property type="match status" value="1"/>
</dbReference>
<dbReference type="RefSeq" id="WP_112716881.1">
    <property type="nucleotide sequence ID" value="NZ_LS483250.1"/>
</dbReference>
<organism evidence="11 12">
    <name type="scientific">Moritella yayanosii</name>
    <dbReference type="NCBI Taxonomy" id="69539"/>
    <lineage>
        <taxon>Bacteria</taxon>
        <taxon>Pseudomonadati</taxon>
        <taxon>Pseudomonadota</taxon>
        <taxon>Gammaproteobacteria</taxon>
        <taxon>Alteromonadales</taxon>
        <taxon>Moritellaceae</taxon>
        <taxon>Moritella</taxon>
    </lineage>
</organism>
<dbReference type="Pfam" id="PF00672">
    <property type="entry name" value="HAMP"/>
    <property type="match status" value="1"/>
</dbReference>
<dbReference type="AlphaFoldDB" id="A0A330LU99"/>
<evidence type="ECO:0000256" key="4">
    <source>
        <dbReference type="ARBA" id="ARBA00023136"/>
    </source>
</evidence>
<dbReference type="OrthoDB" id="49457at2"/>
<evidence type="ECO:0000259" key="10">
    <source>
        <dbReference type="PROSITE" id="PS50885"/>
    </source>
</evidence>
<proteinExistence type="inferred from homology"/>
<dbReference type="Gene3D" id="1.10.287.950">
    <property type="entry name" value="Methyl-accepting chemotaxis protein"/>
    <property type="match status" value="1"/>
</dbReference>
<evidence type="ECO:0000256" key="1">
    <source>
        <dbReference type="ARBA" id="ARBA00004141"/>
    </source>
</evidence>
<sequence length="539" mass="58544">MGLSIQLKIKHKIGILSAVVVVSFLTYLFANILVVKENKERLSQLSAIYYPVLEAATISNSKIAELTQAIETSVTIGDEDMLLSADEVYADLISQLDLINSIHPDKRSELLLIKAQAKEYYNSAKYLANGLIIGTISMDNLSVLAESNRFTLEKLLADLDQFKKDSQADFTALIETSLASSDTSRDRGVMLGVGVIILVLAVCYWLTVSITGSIRKVSDSLKEIAQGDGDLTVRIDYVNKDEVGELVHWFNLFLDKLHGSISETIQSIDSLSQASTQLATSSSTSKSRIQEQSQSIDQVSRSMNEMFETVRHIADYASDASAEASSANSEAETGTVVVKKTIEAIHELADEVKTASKVIDELDAHTSNVGVILETIRSIADQTNLLALNAAIEAARAGEQGRGFAVVADEVRTLASRTQDSTQEIQQVLEELQHASRGAVEAMQRGMNKADIGVEQSSRAGDSLTNISSKVQAINVVNEQIASATEEQAQTSKLIHGYIDETHSIATQVSKDTEVLDEIAQAIEVATQKLRKATNQFSV</sequence>
<evidence type="ECO:0000256" key="8">
    <source>
        <dbReference type="SAM" id="Phobius"/>
    </source>
</evidence>
<dbReference type="Pfam" id="PF00015">
    <property type="entry name" value="MCPsignal"/>
    <property type="match status" value="1"/>
</dbReference>
<dbReference type="KEGG" id="mya:MORIYA_3447"/>
<feature type="transmembrane region" description="Helical" evidence="8">
    <location>
        <begin position="13"/>
        <end position="35"/>
    </location>
</feature>
<evidence type="ECO:0000256" key="3">
    <source>
        <dbReference type="ARBA" id="ARBA00022989"/>
    </source>
</evidence>
<feature type="transmembrane region" description="Helical" evidence="8">
    <location>
        <begin position="188"/>
        <end position="207"/>
    </location>
</feature>
<dbReference type="InterPro" id="IPR004089">
    <property type="entry name" value="MCPsignal_dom"/>
</dbReference>
<dbReference type="PANTHER" id="PTHR32089:SF119">
    <property type="entry name" value="METHYL-ACCEPTING CHEMOTAXIS PROTEIN CTPL"/>
    <property type="match status" value="1"/>
</dbReference>
<evidence type="ECO:0000256" key="5">
    <source>
        <dbReference type="ARBA" id="ARBA00023224"/>
    </source>
</evidence>
<dbReference type="PANTHER" id="PTHR32089">
    <property type="entry name" value="METHYL-ACCEPTING CHEMOTAXIS PROTEIN MCPB"/>
    <property type="match status" value="1"/>
</dbReference>
<evidence type="ECO:0000313" key="12">
    <source>
        <dbReference type="Proteomes" id="UP000250163"/>
    </source>
</evidence>
<dbReference type="GO" id="GO:0007165">
    <property type="term" value="P:signal transduction"/>
    <property type="evidence" value="ECO:0007669"/>
    <property type="project" value="UniProtKB-KW"/>
</dbReference>
<dbReference type="SMART" id="SM00304">
    <property type="entry name" value="HAMP"/>
    <property type="match status" value="1"/>
</dbReference>
<dbReference type="GO" id="GO:0016020">
    <property type="term" value="C:membrane"/>
    <property type="evidence" value="ECO:0007669"/>
    <property type="project" value="UniProtKB-SubCell"/>
</dbReference>
<keyword evidence="4 8" id="KW-0472">Membrane</keyword>
<keyword evidence="5 7" id="KW-0807">Transducer</keyword>
<feature type="domain" description="HAMP" evidence="10">
    <location>
        <begin position="208"/>
        <end position="262"/>
    </location>
</feature>